<dbReference type="Gene3D" id="1.25.70.10">
    <property type="entry name" value="Transcription termination factor 3, mitochondrial"/>
    <property type="match status" value="1"/>
</dbReference>
<keyword evidence="2" id="KW-0804">Transcription</keyword>
<keyword evidence="5" id="KW-1185">Reference proteome</keyword>
<evidence type="ECO:0000256" key="2">
    <source>
        <dbReference type="ARBA" id="ARBA00022472"/>
    </source>
</evidence>
<comment type="caution">
    <text evidence="4">The sequence shown here is derived from an EMBL/GenBank/DDBJ whole genome shotgun (WGS) entry which is preliminary data.</text>
</comment>
<dbReference type="InterPro" id="IPR038538">
    <property type="entry name" value="MTERF_sf"/>
</dbReference>
<dbReference type="FunFam" id="1.25.70.10:FF:000001">
    <property type="entry name" value="Mitochondrial transcription termination factor-like"/>
    <property type="match status" value="1"/>
</dbReference>
<accession>A0ABD2Z3H0</accession>
<keyword evidence="2" id="KW-0805">Transcription regulation</keyword>
<dbReference type="PANTHER" id="PTHR13068:SF231">
    <property type="entry name" value="TRANSCRIPTION TERMINATION FACTOR MTERF2, CHLOROPLASTIC-LIKE"/>
    <property type="match status" value="1"/>
</dbReference>
<dbReference type="SMART" id="SM00733">
    <property type="entry name" value="Mterf"/>
    <property type="match status" value="6"/>
</dbReference>
<keyword evidence="2" id="KW-0806">Transcription termination</keyword>
<evidence type="ECO:0000256" key="3">
    <source>
        <dbReference type="ARBA" id="ARBA00022946"/>
    </source>
</evidence>
<sequence length="393" mass="44858">MFARISGKLFINGGSCGGSGSSFFFKSLLDHYYSTSAAAAARPQKNTRFLEEYLIKSLGFSKIEAISTSSKFIRSNPIKKDPNLVVNFLLNLGLTKSHIKNVVYKSPQLLFSDVDKTLLPKITYLQGLGLSGLDLAKLLVKYHRILVRGLDNHLVPRIEYLRKLLGTDDKVVLALKKFALVPGNRALEKMERNVLLLRDNGFCSDDIAKFVIKNPIKFFIRDSEMLQDVLRRVEYEWGIPRDATMFSYAVDVLSSSSKSKIDAKFEILRSYGWSDVEILRIVRILPPVLNLSEARMRRVLDYFMKEVGCTPDYLASRPVLFTLSLEGRVKPRNEVLKILNEKKLNMRNASLCKVLYLRESQFQDAYLLPYKDVLPDMYESYLKKVGGQKINKL</sequence>
<protein>
    <submittedName>
        <fullName evidence="4">Uncharacterized protein</fullName>
    </submittedName>
</protein>
<evidence type="ECO:0000256" key="1">
    <source>
        <dbReference type="ARBA" id="ARBA00007692"/>
    </source>
</evidence>
<dbReference type="Pfam" id="PF02536">
    <property type="entry name" value="mTERF"/>
    <property type="match status" value="1"/>
</dbReference>
<dbReference type="InterPro" id="IPR003690">
    <property type="entry name" value="MTERF"/>
</dbReference>
<dbReference type="AlphaFoldDB" id="A0ABD2Z3H0"/>
<reference evidence="4 5" key="1">
    <citation type="submission" date="2024-11" db="EMBL/GenBank/DDBJ databases">
        <title>A near-complete genome assembly of Cinchona calisaya.</title>
        <authorList>
            <person name="Lian D.C."/>
            <person name="Zhao X.W."/>
            <person name="Wei L."/>
        </authorList>
    </citation>
    <scope>NUCLEOTIDE SEQUENCE [LARGE SCALE GENOMIC DNA]</scope>
    <source>
        <tissue evidence="4">Nenye</tissue>
    </source>
</reference>
<dbReference type="EMBL" id="JBJUIK010000011">
    <property type="protein sequence ID" value="KAL3514032.1"/>
    <property type="molecule type" value="Genomic_DNA"/>
</dbReference>
<dbReference type="PANTHER" id="PTHR13068">
    <property type="entry name" value="CGI-12 PROTEIN-RELATED"/>
    <property type="match status" value="1"/>
</dbReference>
<gene>
    <name evidence="4" type="ORF">ACH5RR_026749</name>
</gene>
<name>A0ABD2Z3H0_9GENT</name>
<dbReference type="GO" id="GO:0006353">
    <property type="term" value="P:DNA-templated transcription termination"/>
    <property type="evidence" value="ECO:0007669"/>
    <property type="project" value="UniProtKB-KW"/>
</dbReference>
<proteinExistence type="inferred from homology"/>
<dbReference type="Proteomes" id="UP001630127">
    <property type="component" value="Unassembled WGS sequence"/>
</dbReference>
<evidence type="ECO:0000313" key="5">
    <source>
        <dbReference type="Proteomes" id="UP001630127"/>
    </source>
</evidence>
<comment type="similarity">
    <text evidence="1">Belongs to the mTERF family.</text>
</comment>
<evidence type="ECO:0000313" key="4">
    <source>
        <dbReference type="EMBL" id="KAL3514032.1"/>
    </source>
</evidence>
<keyword evidence="3" id="KW-0809">Transit peptide</keyword>
<organism evidence="4 5">
    <name type="scientific">Cinchona calisaya</name>
    <dbReference type="NCBI Taxonomy" id="153742"/>
    <lineage>
        <taxon>Eukaryota</taxon>
        <taxon>Viridiplantae</taxon>
        <taxon>Streptophyta</taxon>
        <taxon>Embryophyta</taxon>
        <taxon>Tracheophyta</taxon>
        <taxon>Spermatophyta</taxon>
        <taxon>Magnoliopsida</taxon>
        <taxon>eudicotyledons</taxon>
        <taxon>Gunneridae</taxon>
        <taxon>Pentapetalae</taxon>
        <taxon>asterids</taxon>
        <taxon>lamiids</taxon>
        <taxon>Gentianales</taxon>
        <taxon>Rubiaceae</taxon>
        <taxon>Cinchonoideae</taxon>
        <taxon>Cinchoneae</taxon>
        <taxon>Cinchona</taxon>
    </lineage>
</organism>